<dbReference type="Gene3D" id="3.40.1410.10">
    <property type="entry name" value="Chorismate lyase-like"/>
    <property type="match status" value="1"/>
</dbReference>
<dbReference type="PROSITE" id="PS50949">
    <property type="entry name" value="HTH_GNTR"/>
    <property type="match status" value="1"/>
</dbReference>
<dbReference type="PANTHER" id="PTHR44846:SF1">
    <property type="entry name" value="MANNOSYL-D-GLYCERATE TRANSPORT_METABOLISM SYSTEM REPRESSOR MNGR-RELATED"/>
    <property type="match status" value="1"/>
</dbReference>
<feature type="domain" description="HTH gntR-type" evidence="4">
    <location>
        <begin position="48"/>
        <end position="115"/>
    </location>
</feature>
<dbReference type="EMBL" id="CP036433">
    <property type="protein sequence ID" value="QDU99196.1"/>
    <property type="molecule type" value="Genomic_DNA"/>
</dbReference>
<dbReference type="AlphaFoldDB" id="A0A518E526"/>
<proteinExistence type="predicted"/>
<evidence type="ECO:0000313" key="6">
    <source>
        <dbReference type="Proteomes" id="UP000317648"/>
    </source>
</evidence>
<reference evidence="5 6" key="1">
    <citation type="submission" date="2019-02" db="EMBL/GenBank/DDBJ databases">
        <title>Deep-cultivation of Planctomycetes and their phenomic and genomic characterization uncovers novel biology.</title>
        <authorList>
            <person name="Wiegand S."/>
            <person name="Jogler M."/>
            <person name="Boedeker C."/>
            <person name="Pinto D."/>
            <person name="Vollmers J."/>
            <person name="Rivas-Marin E."/>
            <person name="Kohn T."/>
            <person name="Peeters S.H."/>
            <person name="Heuer A."/>
            <person name="Rast P."/>
            <person name="Oberbeckmann S."/>
            <person name="Bunk B."/>
            <person name="Jeske O."/>
            <person name="Meyerdierks A."/>
            <person name="Storesund J.E."/>
            <person name="Kallscheuer N."/>
            <person name="Luecker S."/>
            <person name="Lage O.M."/>
            <person name="Pohl T."/>
            <person name="Merkel B.J."/>
            <person name="Hornburger P."/>
            <person name="Mueller R.-W."/>
            <person name="Bruemmer F."/>
            <person name="Labrenz M."/>
            <person name="Spormann A.M."/>
            <person name="Op den Camp H."/>
            <person name="Overmann J."/>
            <person name="Amann R."/>
            <person name="Jetten M.S.M."/>
            <person name="Mascher T."/>
            <person name="Medema M.H."/>
            <person name="Devos D.P."/>
            <person name="Kaster A.-K."/>
            <person name="Ovreas L."/>
            <person name="Rohde M."/>
            <person name="Galperin M.Y."/>
            <person name="Jogler C."/>
        </authorList>
    </citation>
    <scope>NUCLEOTIDE SEQUENCE [LARGE SCALE GENOMIC DNA]</scope>
    <source>
        <strain evidence="5 6">Pla85_3_4</strain>
    </source>
</reference>
<dbReference type="InterPro" id="IPR036390">
    <property type="entry name" value="WH_DNA-bd_sf"/>
</dbReference>
<dbReference type="GO" id="GO:0045892">
    <property type="term" value="P:negative regulation of DNA-templated transcription"/>
    <property type="evidence" value="ECO:0007669"/>
    <property type="project" value="TreeGrafter"/>
</dbReference>
<dbReference type="InterPro" id="IPR036388">
    <property type="entry name" value="WH-like_DNA-bd_sf"/>
</dbReference>
<dbReference type="Pfam" id="PF07702">
    <property type="entry name" value="UTRA"/>
    <property type="match status" value="1"/>
</dbReference>
<organism evidence="5 6">
    <name type="scientific">Lignipirellula cremea</name>
    <dbReference type="NCBI Taxonomy" id="2528010"/>
    <lineage>
        <taxon>Bacteria</taxon>
        <taxon>Pseudomonadati</taxon>
        <taxon>Planctomycetota</taxon>
        <taxon>Planctomycetia</taxon>
        <taxon>Pirellulales</taxon>
        <taxon>Pirellulaceae</taxon>
        <taxon>Lignipirellula</taxon>
    </lineage>
</organism>
<evidence type="ECO:0000256" key="2">
    <source>
        <dbReference type="ARBA" id="ARBA00023125"/>
    </source>
</evidence>
<keyword evidence="6" id="KW-1185">Reference proteome</keyword>
<dbReference type="GO" id="GO:0003677">
    <property type="term" value="F:DNA binding"/>
    <property type="evidence" value="ECO:0007669"/>
    <property type="project" value="UniProtKB-KW"/>
</dbReference>
<dbReference type="KEGG" id="lcre:Pla8534_71090"/>
<dbReference type="Pfam" id="PF00392">
    <property type="entry name" value="GntR"/>
    <property type="match status" value="1"/>
</dbReference>
<dbReference type="CDD" id="cd07377">
    <property type="entry name" value="WHTH_GntR"/>
    <property type="match status" value="1"/>
</dbReference>
<protein>
    <submittedName>
        <fullName evidence="5">HTH-type transcriptional repressor YvoA</fullName>
    </submittedName>
</protein>
<accession>A0A518E526</accession>
<dbReference type="Gene3D" id="1.10.10.10">
    <property type="entry name" value="Winged helix-like DNA-binding domain superfamily/Winged helix DNA-binding domain"/>
    <property type="match status" value="1"/>
</dbReference>
<dbReference type="SMART" id="SM00866">
    <property type="entry name" value="UTRA"/>
    <property type="match status" value="1"/>
</dbReference>
<dbReference type="SMART" id="SM00345">
    <property type="entry name" value="HTH_GNTR"/>
    <property type="match status" value="1"/>
</dbReference>
<sequence>MRPVARARRISYSGLATGASLPTACIAIRHCGIACCGSRTIDTHLQRNPVYQQLNERLRASLGGEYQCGDKFLTEREISEQFAVSRATANKALASLVSEGLLEFRRGVGTFVRRDIINYDLRSLVSFTEKAKAAGKTPGTQLTVFQKTVAAEVDPLVQQALGVAADAPLWEMERLRLADGSPVILERRFVAAEHCPRLTRTQARGGLYRAFTEAHGLQVAGADEILRAVALQPEEAQSLGVPAQSPALEVVAVGFLEDRSALWWERTLYRGDQYEFHSRLGPIQSATPPRGKLRQAD</sequence>
<gene>
    <name evidence="5" type="primary">yvoA</name>
    <name evidence="5" type="ORF">Pla8534_71090</name>
</gene>
<dbReference type="SUPFAM" id="SSF46785">
    <property type="entry name" value="Winged helix' DNA-binding domain"/>
    <property type="match status" value="1"/>
</dbReference>
<dbReference type="OrthoDB" id="457376at2"/>
<dbReference type="PANTHER" id="PTHR44846">
    <property type="entry name" value="MANNOSYL-D-GLYCERATE TRANSPORT/METABOLISM SYSTEM REPRESSOR MNGR-RELATED"/>
    <property type="match status" value="1"/>
</dbReference>
<dbReference type="InterPro" id="IPR050679">
    <property type="entry name" value="Bact_HTH_transcr_reg"/>
</dbReference>
<name>A0A518E526_9BACT</name>
<dbReference type="Proteomes" id="UP000317648">
    <property type="component" value="Chromosome"/>
</dbReference>
<evidence type="ECO:0000313" key="5">
    <source>
        <dbReference type="EMBL" id="QDU99196.1"/>
    </source>
</evidence>
<dbReference type="InterPro" id="IPR028978">
    <property type="entry name" value="Chorismate_lyase_/UTRA_dom_sf"/>
</dbReference>
<keyword evidence="1" id="KW-0805">Transcription regulation</keyword>
<keyword evidence="3" id="KW-0804">Transcription</keyword>
<evidence type="ECO:0000259" key="4">
    <source>
        <dbReference type="PROSITE" id="PS50949"/>
    </source>
</evidence>
<dbReference type="PRINTS" id="PR00035">
    <property type="entry name" value="HTHGNTR"/>
</dbReference>
<dbReference type="InterPro" id="IPR000524">
    <property type="entry name" value="Tscrpt_reg_HTH_GntR"/>
</dbReference>
<dbReference type="SUPFAM" id="SSF64288">
    <property type="entry name" value="Chorismate lyase-like"/>
    <property type="match status" value="1"/>
</dbReference>
<dbReference type="RefSeq" id="WP_145059023.1">
    <property type="nucleotide sequence ID" value="NZ_CP036433.1"/>
</dbReference>
<dbReference type="InterPro" id="IPR011663">
    <property type="entry name" value="UTRA"/>
</dbReference>
<evidence type="ECO:0000256" key="1">
    <source>
        <dbReference type="ARBA" id="ARBA00023015"/>
    </source>
</evidence>
<evidence type="ECO:0000256" key="3">
    <source>
        <dbReference type="ARBA" id="ARBA00023163"/>
    </source>
</evidence>
<dbReference type="GO" id="GO:0003700">
    <property type="term" value="F:DNA-binding transcription factor activity"/>
    <property type="evidence" value="ECO:0007669"/>
    <property type="project" value="InterPro"/>
</dbReference>
<keyword evidence="2" id="KW-0238">DNA-binding</keyword>